<sequence length="93" mass="10155">MLLQAYRDRARERRLKYGQPEPPAAGTLRDKTARAAPAIQFDGVRLCPSLSRVQRRVASAGLGVRGATYGATAGNTYKESVKKAMAARYNELS</sequence>
<dbReference type="VEuPathDB" id="VectorBase:LOC119164657"/>
<evidence type="ECO:0000313" key="2">
    <source>
        <dbReference type="EMBL" id="KAH8031553.1"/>
    </source>
</evidence>
<feature type="region of interest" description="Disordered" evidence="1">
    <location>
        <begin position="11"/>
        <end position="31"/>
    </location>
</feature>
<keyword evidence="3" id="KW-1185">Reference proteome</keyword>
<evidence type="ECO:0000313" key="3">
    <source>
        <dbReference type="Proteomes" id="UP000821866"/>
    </source>
</evidence>
<dbReference type="EMBL" id="JABSTU010000005">
    <property type="protein sequence ID" value="KAH8031553.1"/>
    <property type="molecule type" value="Genomic_DNA"/>
</dbReference>
<reference evidence="2" key="2">
    <citation type="submission" date="2021-09" db="EMBL/GenBank/DDBJ databases">
        <authorList>
            <person name="Jia N."/>
            <person name="Wang J."/>
            <person name="Shi W."/>
            <person name="Du L."/>
            <person name="Sun Y."/>
            <person name="Zhan W."/>
            <person name="Jiang J."/>
            <person name="Wang Q."/>
            <person name="Zhang B."/>
            <person name="Ji P."/>
            <person name="Sakyi L.B."/>
            <person name="Cui X."/>
            <person name="Yuan T."/>
            <person name="Jiang B."/>
            <person name="Yang W."/>
            <person name="Lam T.T.-Y."/>
            <person name="Chang Q."/>
            <person name="Ding S."/>
            <person name="Wang X."/>
            <person name="Zhu J."/>
            <person name="Ruan X."/>
            <person name="Zhao L."/>
            <person name="Wei J."/>
            <person name="Que T."/>
            <person name="Du C."/>
            <person name="Cheng J."/>
            <person name="Dai P."/>
            <person name="Han X."/>
            <person name="Huang E."/>
            <person name="Gao Y."/>
            <person name="Liu J."/>
            <person name="Shao H."/>
            <person name="Ye R."/>
            <person name="Li L."/>
            <person name="Wei W."/>
            <person name="Wang X."/>
            <person name="Wang C."/>
            <person name="Huo Q."/>
            <person name="Li W."/>
            <person name="Guo W."/>
            <person name="Chen H."/>
            <person name="Chen S."/>
            <person name="Zhou L."/>
            <person name="Zhou L."/>
            <person name="Ni X."/>
            <person name="Tian J."/>
            <person name="Zhou Y."/>
            <person name="Sheng Y."/>
            <person name="Liu T."/>
            <person name="Pan Y."/>
            <person name="Xia L."/>
            <person name="Li J."/>
            <person name="Zhao F."/>
            <person name="Cao W."/>
        </authorList>
    </citation>
    <scope>NUCLEOTIDE SEQUENCE</scope>
    <source>
        <strain evidence="2">Rmic-2018</strain>
        <tissue evidence="2">Larvae</tissue>
    </source>
</reference>
<gene>
    <name evidence="2" type="ORF">HPB51_019156</name>
</gene>
<protein>
    <submittedName>
        <fullName evidence="2">Uncharacterized protein</fullName>
    </submittedName>
</protein>
<proteinExistence type="predicted"/>
<dbReference type="AlphaFoldDB" id="A0A9J6EBB3"/>
<accession>A0A9J6EBB3</accession>
<organism evidence="2 3">
    <name type="scientific">Rhipicephalus microplus</name>
    <name type="common">Cattle tick</name>
    <name type="synonym">Boophilus microplus</name>
    <dbReference type="NCBI Taxonomy" id="6941"/>
    <lineage>
        <taxon>Eukaryota</taxon>
        <taxon>Metazoa</taxon>
        <taxon>Ecdysozoa</taxon>
        <taxon>Arthropoda</taxon>
        <taxon>Chelicerata</taxon>
        <taxon>Arachnida</taxon>
        <taxon>Acari</taxon>
        <taxon>Parasitiformes</taxon>
        <taxon>Ixodida</taxon>
        <taxon>Ixodoidea</taxon>
        <taxon>Ixodidae</taxon>
        <taxon>Rhipicephalinae</taxon>
        <taxon>Rhipicephalus</taxon>
        <taxon>Boophilus</taxon>
    </lineage>
</organism>
<comment type="caution">
    <text evidence="2">The sequence shown here is derived from an EMBL/GenBank/DDBJ whole genome shotgun (WGS) entry which is preliminary data.</text>
</comment>
<reference evidence="2" key="1">
    <citation type="journal article" date="2020" name="Cell">
        <title>Large-Scale Comparative Analyses of Tick Genomes Elucidate Their Genetic Diversity and Vector Capacities.</title>
        <authorList>
            <consortium name="Tick Genome and Microbiome Consortium (TIGMIC)"/>
            <person name="Jia N."/>
            <person name="Wang J."/>
            <person name="Shi W."/>
            <person name="Du L."/>
            <person name="Sun Y."/>
            <person name="Zhan W."/>
            <person name="Jiang J.F."/>
            <person name="Wang Q."/>
            <person name="Zhang B."/>
            <person name="Ji P."/>
            <person name="Bell-Sakyi L."/>
            <person name="Cui X.M."/>
            <person name="Yuan T.T."/>
            <person name="Jiang B.G."/>
            <person name="Yang W.F."/>
            <person name="Lam T.T."/>
            <person name="Chang Q.C."/>
            <person name="Ding S.J."/>
            <person name="Wang X.J."/>
            <person name="Zhu J.G."/>
            <person name="Ruan X.D."/>
            <person name="Zhao L."/>
            <person name="Wei J.T."/>
            <person name="Ye R.Z."/>
            <person name="Que T.C."/>
            <person name="Du C.H."/>
            <person name="Zhou Y.H."/>
            <person name="Cheng J.X."/>
            <person name="Dai P.F."/>
            <person name="Guo W.B."/>
            <person name="Han X.H."/>
            <person name="Huang E.J."/>
            <person name="Li L.F."/>
            <person name="Wei W."/>
            <person name="Gao Y.C."/>
            <person name="Liu J.Z."/>
            <person name="Shao H.Z."/>
            <person name="Wang X."/>
            <person name="Wang C.C."/>
            <person name="Yang T.C."/>
            <person name="Huo Q.B."/>
            <person name="Li W."/>
            <person name="Chen H.Y."/>
            <person name="Chen S.E."/>
            <person name="Zhou L.G."/>
            <person name="Ni X.B."/>
            <person name="Tian J.H."/>
            <person name="Sheng Y."/>
            <person name="Liu T."/>
            <person name="Pan Y.S."/>
            <person name="Xia L.Y."/>
            <person name="Li J."/>
            <person name="Zhao F."/>
            <person name="Cao W.C."/>
        </authorList>
    </citation>
    <scope>NUCLEOTIDE SEQUENCE</scope>
    <source>
        <strain evidence="2">Rmic-2018</strain>
    </source>
</reference>
<dbReference type="Proteomes" id="UP000821866">
    <property type="component" value="Chromosome 3"/>
</dbReference>
<name>A0A9J6EBB3_RHIMP</name>
<evidence type="ECO:0000256" key="1">
    <source>
        <dbReference type="SAM" id="MobiDB-lite"/>
    </source>
</evidence>